<gene>
    <name evidence="2" type="ORF">AVEN_265022_1</name>
</gene>
<proteinExistence type="predicted"/>
<name>A0A4Y2EIE2_ARAVE</name>
<keyword evidence="3" id="KW-1185">Reference proteome</keyword>
<feature type="coiled-coil region" evidence="1">
    <location>
        <begin position="21"/>
        <end position="65"/>
    </location>
</feature>
<evidence type="ECO:0000313" key="3">
    <source>
        <dbReference type="Proteomes" id="UP000499080"/>
    </source>
</evidence>
<protein>
    <submittedName>
        <fullName evidence="2">Uncharacterized protein</fullName>
    </submittedName>
</protein>
<sequence length="96" mass="11239">MDIEKSLRKRNTIRTLVMNIVQEAEELLNNSELDIDLLEELLVKLKQKECQLKEINDQVEKLIDVSSIETEILDSEEFNDKISKGPGFRHQKNGWK</sequence>
<dbReference type="Proteomes" id="UP000499080">
    <property type="component" value="Unassembled WGS sequence"/>
</dbReference>
<keyword evidence="1" id="KW-0175">Coiled coil</keyword>
<evidence type="ECO:0000256" key="1">
    <source>
        <dbReference type="SAM" id="Coils"/>
    </source>
</evidence>
<accession>A0A4Y2EIE2</accession>
<reference evidence="2 3" key="1">
    <citation type="journal article" date="2019" name="Sci. Rep.">
        <title>Orb-weaving spider Araneus ventricosus genome elucidates the spidroin gene catalogue.</title>
        <authorList>
            <person name="Kono N."/>
            <person name="Nakamura H."/>
            <person name="Ohtoshi R."/>
            <person name="Moran D.A.P."/>
            <person name="Shinohara A."/>
            <person name="Yoshida Y."/>
            <person name="Fujiwara M."/>
            <person name="Mori M."/>
            <person name="Tomita M."/>
            <person name="Arakawa K."/>
        </authorList>
    </citation>
    <scope>NUCLEOTIDE SEQUENCE [LARGE SCALE GENOMIC DNA]</scope>
</reference>
<dbReference type="EMBL" id="BGPR01000614">
    <property type="protein sequence ID" value="GBM28571.1"/>
    <property type="molecule type" value="Genomic_DNA"/>
</dbReference>
<dbReference type="AlphaFoldDB" id="A0A4Y2EIE2"/>
<organism evidence="2 3">
    <name type="scientific">Araneus ventricosus</name>
    <name type="common">Orbweaver spider</name>
    <name type="synonym">Epeira ventricosa</name>
    <dbReference type="NCBI Taxonomy" id="182803"/>
    <lineage>
        <taxon>Eukaryota</taxon>
        <taxon>Metazoa</taxon>
        <taxon>Ecdysozoa</taxon>
        <taxon>Arthropoda</taxon>
        <taxon>Chelicerata</taxon>
        <taxon>Arachnida</taxon>
        <taxon>Araneae</taxon>
        <taxon>Araneomorphae</taxon>
        <taxon>Entelegynae</taxon>
        <taxon>Araneoidea</taxon>
        <taxon>Araneidae</taxon>
        <taxon>Araneus</taxon>
    </lineage>
</organism>
<comment type="caution">
    <text evidence="2">The sequence shown here is derived from an EMBL/GenBank/DDBJ whole genome shotgun (WGS) entry which is preliminary data.</text>
</comment>
<evidence type="ECO:0000313" key="2">
    <source>
        <dbReference type="EMBL" id="GBM28571.1"/>
    </source>
</evidence>